<evidence type="ECO:0000313" key="4">
    <source>
        <dbReference type="Proteomes" id="UP000277300"/>
    </source>
</evidence>
<evidence type="ECO:0000256" key="1">
    <source>
        <dbReference type="SAM" id="MobiDB-lite"/>
    </source>
</evidence>
<dbReference type="OrthoDB" id="64117at2759"/>
<dbReference type="EMBL" id="MBDO02000015">
    <property type="protein sequence ID" value="RLN68195.1"/>
    <property type="molecule type" value="Genomic_DNA"/>
</dbReference>
<feature type="region of interest" description="Disordered" evidence="1">
    <location>
        <begin position="1"/>
        <end position="38"/>
    </location>
</feature>
<feature type="compositionally biased region" description="Low complexity" evidence="1">
    <location>
        <begin position="1"/>
        <end position="18"/>
    </location>
</feature>
<evidence type="ECO:0000313" key="5">
    <source>
        <dbReference type="Proteomes" id="UP000284657"/>
    </source>
</evidence>
<dbReference type="AlphaFoldDB" id="A0A3F2S167"/>
<reference evidence="4 5" key="1">
    <citation type="submission" date="2018-07" db="EMBL/GenBank/DDBJ databases">
        <title>Genome sequencing of oomycete isolates from Chile give support for New Zealand origin for Phytophthora kernoviae and make available the first Nothophytophthora sp. genome.</title>
        <authorList>
            <person name="Studholme D.J."/>
            <person name="Sanfuentes E."/>
            <person name="Panda P."/>
            <person name="Hill R."/>
            <person name="Sambles C."/>
            <person name="Grant M."/>
            <person name="Williams N.M."/>
            <person name="Mcdougal R.L."/>
        </authorList>
    </citation>
    <scope>NUCLEOTIDE SEQUENCE [LARGE SCALE GENOMIC DNA]</scope>
    <source>
        <strain evidence="3">Chile6</strain>
        <strain evidence="2">Chile7</strain>
    </source>
</reference>
<sequence length="373" mass="42211">MEETITTTPRSDSTSRRSFVASSGKNVSSGEAKELRKQRYDSPFNASLAAAKKRSQHERLWEIFTTYALQISSEDPTRIRIANVVKLLQDCGIIDGNNTEEAKMIETEQSGDQDPNQAYDSLVRTCLEKQQKARIRVVVAEELKVCKKVLAAFDDPLTKIFSYYATQSHSKLEKIDSKMAQLSPSHMSYAEAVAYGRKYGIIAHGVLTTTEFTTIYIDSLPKAPATEYDRVLTYAGFCEMLVQLSKKTCLDKMLPADRNLKGLLQLMWLALASSSPRALQITDFLKSDLVDITKHFLIHFEKYWKKEGYECVHGRCSAARTVPIRLTKYTVFAGITSVIGQLLPIRHRDFSCLDARLLPLVELDKDRVYCHEI</sequence>
<organism evidence="3 4">
    <name type="scientific">Phytophthora kernoviae</name>
    <dbReference type="NCBI Taxonomy" id="325452"/>
    <lineage>
        <taxon>Eukaryota</taxon>
        <taxon>Sar</taxon>
        <taxon>Stramenopiles</taxon>
        <taxon>Oomycota</taxon>
        <taxon>Peronosporomycetes</taxon>
        <taxon>Peronosporales</taxon>
        <taxon>Peronosporaceae</taxon>
        <taxon>Phytophthora</taxon>
    </lineage>
</organism>
<name>A0A3F2S167_9STRA</name>
<accession>A0A3F2S167</accession>
<proteinExistence type="predicted"/>
<dbReference type="Proteomes" id="UP000277300">
    <property type="component" value="Unassembled WGS sequence"/>
</dbReference>
<feature type="compositionally biased region" description="Polar residues" evidence="1">
    <location>
        <begin position="20"/>
        <end position="29"/>
    </location>
</feature>
<evidence type="ECO:0000313" key="3">
    <source>
        <dbReference type="EMBL" id="RLN68195.1"/>
    </source>
</evidence>
<dbReference type="Proteomes" id="UP000284657">
    <property type="component" value="Unassembled WGS sequence"/>
</dbReference>
<gene>
    <name evidence="2" type="ORF">BBJ29_005670</name>
    <name evidence="3" type="ORF">BBP00_00001173</name>
</gene>
<comment type="caution">
    <text evidence="3">The sequence shown here is derived from an EMBL/GenBank/DDBJ whole genome shotgun (WGS) entry which is preliminary data.</text>
</comment>
<evidence type="ECO:0000313" key="2">
    <source>
        <dbReference type="EMBL" id="RLN48958.1"/>
    </source>
</evidence>
<dbReference type="EMBL" id="MBAD02002232">
    <property type="protein sequence ID" value="RLN48958.1"/>
    <property type="molecule type" value="Genomic_DNA"/>
</dbReference>
<protein>
    <submittedName>
        <fullName evidence="3">Uncharacterized protein</fullName>
    </submittedName>
</protein>